<dbReference type="InterPro" id="IPR056483">
    <property type="entry name" value="Hisat_C"/>
</dbReference>
<dbReference type="Ensembl" id="ENSKMAT00000010388.1">
    <property type="protein sequence ID" value="ENSKMAP00000010226.1"/>
    <property type="gene ID" value="ENSKMAG00000007688.1"/>
</dbReference>
<name>A0A3Q3A1Q4_KRYMA</name>
<evidence type="ECO:0000256" key="1">
    <source>
        <dbReference type="ARBA" id="ARBA00022679"/>
    </source>
</evidence>
<dbReference type="FunFam" id="3.40.630.30:FF:000039">
    <property type="entry name" value="Probable N-acetyltransferase 16"/>
    <property type="match status" value="1"/>
</dbReference>
<dbReference type="Pfam" id="PF24066">
    <property type="entry name" value="Hisat_C"/>
    <property type="match status" value="1"/>
</dbReference>
<dbReference type="GeneTree" id="ENSGT00390000016398"/>
<dbReference type="EC" id="2.3.1.33" evidence="5"/>
<organism evidence="8 9">
    <name type="scientific">Kryptolebias marmoratus</name>
    <name type="common">Mangrove killifish</name>
    <name type="synonym">Rivulus marmoratus</name>
    <dbReference type="NCBI Taxonomy" id="37003"/>
    <lineage>
        <taxon>Eukaryota</taxon>
        <taxon>Metazoa</taxon>
        <taxon>Chordata</taxon>
        <taxon>Craniata</taxon>
        <taxon>Vertebrata</taxon>
        <taxon>Euteleostomi</taxon>
        <taxon>Actinopterygii</taxon>
        <taxon>Neopterygii</taxon>
        <taxon>Teleostei</taxon>
        <taxon>Neoteleostei</taxon>
        <taxon>Acanthomorphata</taxon>
        <taxon>Ovalentaria</taxon>
        <taxon>Atherinomorphae</taxon>
        <taxon>Cyprinodontiformes</taxon>
        <taxon>Rivulidae</taxon>
        <taxon>Kryptolebias</taxon>
    </lineage>
</organism>
<sequence length="388" mass="43995">MIPVSSDPPSEPVCLSFITRTVHFLQQPRYRQPYCLFGPVDATDPSTGLHPRCFKMKIDTSLTIPQPPEALSQAGLQFDVATEEDFDEIMAMSQDIFGGLDYLPTRYTSWLQETNRTVIVARKEGKVIALESVCVIDDGETMLVEGLRVAPEERGKGVAGVLLRFCSELVKSKYPEVKVSRLTRDDRLGPKDFQKYRIITKQGILLVRFRAEELKLRLSNFISYEGIHSSLTSPSAVRLDHKSIHELYLTTDLMHGVLPNATVIQDWQPFKLLPSNFAILLKKNVDWMVDDVSNPKVASLCTFPFKVPIGDDWYYLNIDMFGKDLSLVQQQLLCHLQCHTATLKGHVMCQIFLDPALWKPLADFCHNVLNVELVKEYTEQCVVESDVV</sequence>
<feature type="domain" description="N-acetyltransferase" evidence="7">
    <location>
        <begin position="76"/>
        <end position="211"/>
    </location>
</feature>
<dbReference type="SUPFAM" id="SSF55729">
    <property type="entry name" value="Acyl-CoA N-acyltransferases (Nat)"/>
    <property type="match status" value="1"/>
</dbReference>
<keyword evidence="9" id="KW-1185">Reference proteome</keyword>
<evidence type="ECO:0000256" key="2">
    <source>
        <dbReference type="ARBA" id="ARBA00023315"/>
    </source>
</evidence>
<dbReference type="GeneID" id="108242283"/>
<proteinExistence type="predicted"/>
<evidence type="ECO:0000313" key="8">
    <source>
        <dbReference type="Ensembl" id="ENSKMAP00000010226.1"/>
    </source>
</evidence>
<reference evidence="8" key="1">
    <citation type="submission" date="2025-08" db="UniProtKB">
        <authorList>
            <consortium name="Ensembl"/>
        </authorList>
    </citation>
    <scope>IDENTIFICATION</scope>
</reference>
<dbReference type="Gene3D" id="3.40.630.30">
    <property type="match status" value="1"/>
</dbReference>
<dbReference type="PANTHER" id="PTHR47403:SF3">
    <property type="entry name" value="N-ACETYLTRANSFERASE 16-RELATED"/>
    <property type="match status" value="1"/>
</dbReference>
<dbReference type="OrthoDB" id="8889733at2759"/>
<comment type="catalytic activity">
    <reaction evidence="3">
        <text>L-histidine + acetyl-CoA = N(alpha)-acetyl-L-histidine + CoA + H(+)</text>
        <dbReference type="Rhea" id="RHEA:24596"/>
        <dbReference type="ChEBI" id="CHEBI:15378"/>
        <dbReference type="ChEBI" id="CHEBI:57287"/>
        <dbReference type="ChEBI" id="CHEBI:57288"/>
        <dbReference type="ChEBI" id="CHEBI:57595"/>
        <dbReference type="ChEBI" id="CHEBI:57772"/>
        <dbReference type="EC" id="2.3.1.33"/>
    </reaction>
</comment>
<dbReference type="OMA" id="WHYLNID"/>
<dbReference type="AlphaFoldDB" id="A0A3Q3A1Q4"/>
<dbReference type="InterPro" id="IPR000182">
    <property type="entry name" value="GNAT_dom"/>
</dbReference>
<reference evidence="8" key="2">
    <citation type="submission" date="2025-09" db="UniProtKB">
        <authorList>
            <consortium name="Ensembl"/>
        </authorList>
    </citation>
    <scope>IDENTIFICATION</scope>
</reference>
<dbReference type="PROSITE" id="PS51186">
    <property type="entry name" value="GNAT"/>
    <property type="match status" value="1"/>
</dbReference>
<dbReference type="InterPro" id="IPR016181">
    <property type="entry name" value="Acyl_CoA_acyltransferase"/>
</dbReference>
<keyword evidence="2" id="KW-0012">Acyltransferase</keyword>
<dbReference type="CDD" id="cd04301">
    <property type="entry name" value="NAT_SF"/>
    <property type="match status" value="1"/>
</dbReference>
<comment type="function">
    <text evidence="4">Enzyme responsible for the N-acetyl-histidine (NAH) synthesis, which is a major constituent of brain and lens of ectothermic vertebrates.</text>
</comment>
<evidence type="ECO:0000256" key="5">
    <source>
        <dbReference type="ARBA" id="ARBA00067086"/>
    </source>
</evidence>
<evidence type="ECO:0000256" key="6">
    <source>
        <dbReference type="ARBA" id="ARBA00073798"/>
    </source>
</evidence>
<dbReference type="PANTHER" id="PTHR47403">
    <property type="entry name" value="LOC100145250 PROTEIN"/>
    <property type="match status" value="1"/>
</dbReference>
<evidence type="ECO:0000256" key="3">
    <source>
        <dbReference type="ARBA" id="ARBA00052245"/>
    </source>
</evidence>
<protein>
    <recommendedName>
        <fullName evidence="6">Histidine N-acetyltransferase</fullName>
        <ecNumber evidence="5">2.3.1.33</ecNumber>
    </recommendedName>
</protein>
<dbReference type="Proteomes" id="UP000264800">
    <property type="component" value="Unplaced"/>
</dbReference>
<dbReference type="GO" id="GO:0047981">
    <property type="term" value="F:L-histidine N-acetyltransferase activity"/>
    <property type="evidence" value="ECO:0007669"/>
    <property type="project" value="UniProtKB-EC"/>
</dbReference>
<keyword evidence="1" id="KW-0808">Transferase</keyword>
<evidence type="ECO:0000313" key="9">
    <source>
        <dbReference type="Proteomes" id="UP000264800"/>
    </source>
</evidence>
<dbReference type="RefSeq" id="XP_017282520.2">
    <property type="nucleotide sequence ID" value="XM_017427031.3"/>
</dbReference>
<accession>A0A3Q3A1Q4</accession>
<evidence type="ECO:0000256" key="4">
    <source>
        <dbReference type="ARBA" id="ARBA00056094"/>
    </source>
</evidence>
<evidence type="ECO:0000259" key="7">
    <source>
        <dbReference type="PROSITE" id="PS51186"/>
    </source>
</evidence>
<dbReference type="Pfam" id="PF00583">
    <property type="entry name" value="Acetyltransf_1"/>
    <property type="match status" value="1"/>
</dbReference>